<keyword evidence="3" id="KW-1185">Reference proteome</keyword>
<reference evidence="2 3" key="1">
    <citation type="submission" date="2021-06" db="EMBL/GenBank/DDBJ databases">
        <authorList>
            <person name="Palmer J.M."/>
        </authorList>
    </citation>
    <scope>NUCLEOTIDE SEQUENCE [LARGE SCALE GENOMIC DNA]</scope>
    <source>
        <strain evidence="2 3">AS_MEX2019</strain>
        <tissue evidence="2">Muscle</tissue>
    </source>
</reference>
<evidence type="ECO:0000256" key="1">
    <source>
        <dbReference type="SAM" id="MobiDB-lite"/>
    </source>
</evidence>
<dbReference type="Proteomes" id="UP001469553">
    <property type="component" value="Unassembled WGS sequence"/>
</dbReference>
<name>A0ABV1AC27_9TELE</name>
<feature type="region of interest" description="Disordered" evidence="1">
    <location>
        <begin position="76"/>
        <end position="190"/>
    </location>
</feature>
<feature type="compositionally biased region" description="Low complexity" evidence="1">
    <location>
        <begin position="174"/>
        <end position="185"/>
    </location>
</feature>
<comment type="caution">
    <text evidence="2">The sequence shown here is derived from an EMBL/GenBank/DDBJ whole genome shotgun (WGS) entry which is preliminary data.</text>
</comment>
<feature type="compositionally biased region" description="Low complexity" evidence="1">
    <location>
        <begin position="101"/>
        <end position="118"/>
    </location>
</feature>
<feature type="compositionally biased region" description="Polar residues" evidence="1">
    <location>
        <begin position="76"/>
        <end position="100"/>
    </location>
</feature>
<evidence type="ECO:0000313" key="3">
    <source>
        <dbReference type="Proteomes" id="UP001469553"/>
    </source>
</evidence>
<feature type="compositionally biased region" description="Acidic residues" evidence="1">
    <location>
        <begin position="150"/>
        <end position="165"/>
    </location>
</feature>
<feature type="compositionally biased region" description="Low complexity" evidence="1">
    <location>
        <begin position="127"/>
        <end position="149"/>
    </location>
</feature>
<evidence type="ECO:0000313" key="2">
    <source>
        <dbReference type="EMBL" id="MEQ2315821.1"/>
    </source>
</evidence>
<sequence>MRKQMRGAAEREQQLVPFSNHLQLLRGSYKSISCRLESLSGLSCINCGIMKMLWISFLFIGSITCAPQKPDKLQSNMNSLRSFSPSQQEPVYQNPSGQLAGSSSYPGVYHSSSPTYGVQHGGHQHSQHVSPGDSSAQFAEESWSSSSDTSGEDEPVFSPVDEEDQVSNCPPATSVSPSWENPSSSRQKGLLKICDSRRAAACN</sequence>
<organism evidence="2 3">
    <name type="scientific">Ameca splendens</name>
    <dbReference type="NCBI Taxonomy" id="208324"/>
    <lineage>
        <taxon>Eukaryota</taxon>
        <taxon>Metazoa</taxon>
        <taxon>Chordata</taxon>
        <taxon>Craniata</taxon>
        <taxon>Vertebrata</taxon>
        <taxon>Euteleostomi</taxon>
        <taxon>Actinopterygii</taxon>
        <taxon>Neopterygii</taxon>
        <taxon>Teleostei</taxon>
        <taxon>Neoteleostei</taxon>
        <taxon>Acanthomorphata</taxon>
        <taxon>Ovalentaria</taxon>
        <taxon>Atherinomorphae</taxon>
        <taxon>Cyprinodontiformes</taxon>
        <taxon>Goodeidae</taxon>
        <taxon>Ameca</taxon>
    </lineage>
</organism>
<gene>
    <name evidence="2" type="ORF">AMECASPLE_026313</name>
</gene>
<protein>
    <submittedName>
        <fullName evidence="2">Uncharacterized protein</fullName>
    </submittedName>
</protein>
<dbReference type="InterPro" id="IPR009803">
    <property type="entry name" value="DUF1373"/>
</dbReference>
<dbReference type="EMBL" id="JAHRIP010087313">
    <property type="protein sequence ID" value="MEQ2315821.1"/>
    <property type="molecule type" value="Genomic_DNA"/>
</dbReference>
<feature type="non-terminal residue" evidence="2">
    <location>
        <position position="1"/>
    </location>
</feature>
<proteinExistence type="predicted"/>
<dbReference type="Pfam" id="PF07117">
    <property type="entry name" value="DUF1373"/>
    <property type="match status" value="1"/>
</dbReference>
<accession>A0ABV1AC27</accession>